<dbReference type="SUPFAM" id="SSF55174">
    <property type="entry name" value="Alpha-L RNA-binding motif"/>
    <property type="match status" value="1"/>
</dbReference>
<evidence type="ECO:0000256" key="2">
    <source>
        <dbReference type="ARBA" id="ARBA00036535"/>
    </source>
</evidence>
<protein>
    <recommendedName>
        <fullName evidence="4">Dual-specificity RNA pseudouridine synthase RluF</fullName>
        <ecNumber evidence="3">5.4.99.21</ecNumber>
    </recommendedName>
    <alternativeName>
        <fullName evidence="6">23S rRNA pseudouridine(2604) synthase</fullName>
    </alternativeName>
    <alternativeName>
        <fullName evidence="8">Ribosomal large subunit pseudouridine synthase F</fullName>
    </alternativeName>
    <alternativeName>
        <fullName evidence="7">rRNA pseudouridylate synthase F</fullName>
    </alternativeName>
    <alternativeName>
        <fullName evidence="9">rRNA-uridine isomerase F</fullName>
    </alternativeName>
    <alternativeName>
        <fullName evidence="5">tRNA(Tyr) pseudouridine(35) synthase</fullName>
    </alternativeName>
</protein>
<evidence type="ECO:0000313" key="13">
    <source>
        <dbReference type="Proteomes" id="UP000541185"/>
    </source>
</evidence>
<dbReference type="PANTHER" id="PTHR47683">
    <property type="entry name" value="PSEUDOURIDINE SYNTHASE FAMILY PROTEIN-RELATED"/>
    <property type="match status" value="1"/>
</dbReference>
<dbReference type="Pfam" id="PF01479">
    <property type="entry name" value="S4"/>
    <property type="match status" value="1"/>
</dbReference>
<dbReference type="InterPro" id="IPR002942">
    <property type="entry name" value="S4_RNA-bd"/>
</dbReference>
<keyword evidence="10" id="KW-0694">RNA-binding</keyword>
<sequence>MDEGDEPLRLARVVASRKGCTRREAEQYITEGWVTVDGQPVDLPQFRVAAGQQVEIDPKAKLQTIEPATFLLHKPADTSPDDARALVNAATRWSEDASGIKHARSHEVHLAPLLPLPYPASGLVVFSQDRRIVRRLQEDAALIEQELVADVAGTIKPDGLARLSGGMVWQTRAFPMARVSWQSETRLRFAAKGLPLEALPWMCEQVGLQLKALRRIRVGRIPMAGLPAGQWRYLARGEWF</sequence>
<evidence type="ECO:0000259" key="11">
    <source>
        <dbReference type="SMART" id="SM00363"/>
    </source>
</evidence>
<evidence type="ECO:0000256" key="3">
    <source>
        <dbReference type="ARBA" id="ARBA00038922"/>
    </source>
</evidence>
<comment type="caution">
    <text evidence="12">The sequence shown here is derived from an EMBL/GenBank/DDBJ whole genome shotgun (WGS) entry which is preliminary data.</text>
</comment>
<dbReference type="EMBL" id="JABBFX010000001">
    <property type="protein sequence ID" value="NML42302.1"/>
    <property type="molecule type" value="Genomic_DNA"/>
</dbReference>
<dbReference type="CDD" id="cd00165">
    <property type="entry name" value="S4"/>
    <property type="match status" value="1"/>
</dbReference>
<gene>
    <name evidence="12" type="ORF">HHL11_00980</name>
</gene>
<dbReference type="Proteomes" id="UP000541185">
    <property type="component" value="Unassembled WGS sequence"/>
</dbReference>
<dbReference type="Gene3D" id="3.30.2350.10">
    <property type="entry name" value="Pseudouridine synthase"/>
    <property type="match status" value="1"/>
</dbReference>
<dbReference type="InterPro" id="IPR036986">
    <property type="entry name" value="S4_RNA-bd_sf"/>
</dbReference>
<dbReference type="GO" id="GO:0160138">
    <property type="term" value="F:23S rRNA pseudouridine(2604) synthase activity"/>
    <property type="evidence" value="ECO:0007669"/>
    <property type="project" value="UniProtKB-EC"/>
</dbReference>
<evidence type="ECO:0000256" key="10">
    <source>
        <dbReference type="PROSITE-ProRule" id="PRU00182"/>
    </source>
</evidence>
<dbReference type="GO" id="GO:0001522">
    <property type="term" value="P:pseudouridine synthesis"/>
    <property type="evidence" value="ECO:0007669"/>
    <property type="project" value="InterPro"/>
</dbReference>
<dbReference type="Gene3D" id="3.10.290.10">
    <property type="entry name" value="RNA-binding S4 domain"/>
    <property type="match status" value="1"/>
</dbReference>
<keyword evidence="13" id="KW-1185">Reference proteome</keyword>
<feature type="domain" description="RNA-binding S4" evidence="11">
    <location>
        <begin position="8"/>
        <end position="63"/>
    </location>
</feature>
<organism evidence="12 13">
    <name type="scientific">Ramlibacter agri</name>
    <dbReference type="NCBI Taxonomy" id="2728837"/>
    <lineage>
        <taxon>Bacteria</taxon>
        <taxon>Pseudomonadati</taxon>
        <taxon>Pseudomonadota</taxon>
        <taxon>Betaproteobacteria</taxon>
        <taxon>Burkholderiales</taxon>
        <taxon>Comamonadaceae</taxon>
        <taxon>Ramlibacter</taxon>
    </lineage>
</organism>
<dbReference type="PROSITE" id="PS50889">
    <property type="entry name" value="S4"/>
    <property type="match status" value="1"/>
</dbReference>
<dbReference type="GO" id="GO:0006396">
    <property type="term" value="P:RNA processing"/>
    <property type="evidence" value="ECO:0007669"/>
    <property type="project" value="UniProtKB-ARBA"/>
</dbReference>
<accession>A0A848GYE1</accession>
<evidence type="ECO:0000256" key="4">
    <source>
        <dbReference type="ARBA" id="ARBA00039989"/>
    </source>
</evidence>
<dbReference type="InterPro" id="IPR020103">
    <property type="entry name" value="PsdUridine_synth_cat_dom_sf"/>
</dbReference>
<evidence type="ECO:0000256" key="7">
    <source>
        <dbReference type="ARBA" id="ARBA00042843"/>
    </source>
</evidence>
<dbReference type="RefSeq" id="WP_169416519.1">
    <property type="nucleotide sequence ID" value="NZ_JABBFX010000001.1"/>
</dbReference>
<dbReference type="AlphaFoldDB" id="A0A848GYE1"/>
<dbReference type="EC" id="5.4.99.21" evidence="3"/>
<dbReference type="SUPFAM" id="SSF55120">
    <property type="entry name" value="Pseudouridine synthase"/>
    <property type="match status" value="1"/>
</dbReference>
<evidence type="ECO:0000256" key="8">
    <source>
        <dbReference type="ARBA" id="ARBA00042890"/>
    </source>
</evidence>
<dbReference type="GO" id="GO:0003723">
    <property type="term" value="F:RNA binding"/>
    <property type="evidence" value="ECO:0007669"/>
    <property type="project" value="UniProtKB-KW"/>
</dbReference>
<comment type="catalytic activity">
    <reaction evidence="2">
        <text>uridine(2604) in 23S rRNA = pseudouridine(2604) in 23S rRNA</text>
        <dbReference type="Rhea" id="RHEA:38875"/>
        <dbReference type="Rhea" id="RHEA-COMP:10093"/>
        <dbReference type="Rhea" id="RHEA-COMP:10094"/>
        <dbReference type="ChEBI" id="CHEBI:65314"/>
        <dbReference type="ChEBI" id="CHEBI:65315"/>
        <dbReference type="EC" id="5.4.99.21"/>
    </reaction>
</comment>
<dbReference type="InterPro" id="IPR050343">
    <property type="entry name" value="RsuA_PseudoU_synthase"/>
</dbReference>
<evidence type="ECO:0000256" key="1">
    <source>
        <dbReference type="ARBA" id="ARBA00036390"/>
    </source>
</evidence>
<evidence type="ECO:0000256" key="5">
    <source>
        <dbReference type="ARBA" id="ARBA00041420"/>
    </source>
</evidence>
<name>A0A848GYE1_9BURK</name>
<evidence type="ECO:0000256" key="6">
    <source>
        <dbReference type="ARBA" id="ARBA00041697"/>
    </source>
</evidence>
<evidence type="ECO:0000313" key="12">
    <source>
        <dbReference type="EMBL" id="NML42302.1"/>
    </source>
</evidence>
<comment type="catalytic activity">
    <reaction evidence="1">
        <text>uridine(35) in tRNA(Tyr) = pseudouridine(35) in tRNA(Tyr)</text>
        <dbReference type="Rhea" id="RHEA:60556"/>
        <dbReference type="Rhea" id="RHEA-COMP:15607"/>
        <dbReference type="Rhea" id="RHEA-COMP:15608"/>
        <dbReference type="ChEBI" id="CHEBI:65314"/>
        <dbReference type="ChEBI" id="CHEBI:65315"/>
    </reaction>
</comment>
<evidence type="ECO:0000256" key="9">
    <source>
        <dbReference type="ARBA" id="ARBA00043147"/>
    </source>
</evidence>
<reference evidence="12 13" key="1">
    <citation type="submission" date="2020-04" db="EMBL/GenBank/DDBJ databases">
        <title>Ramlibacter sp. G-1-2-2 isolated from soil.</title>
        <authorList>
            <person name="Dahal R.H."/>
        </authorList>
    </citation>
    <scope>NUCLEOTIDE SEQUENCE [LARGE SCALE GENOMIC DNA]</scope>
    <source>
        <strain evidence="12 13">G-1-2-2</strain>
    </source>
</reference>
<dbReference type="SMART" id="SM00363">
    <property type="entry name" value="S4"/>
    <property type="match status" value="1"/>
</dbReference>
<dbReference type="PANTHER" id="PTHR47683:SF2">
    <property type="entry name" value="RNA-BINDING S4 DOMAIN-CONTAINING PROTEIN"/>
    <property type="match status" value="1"/>
</dbReference>
<proteinExistence type="predicted"/>